<evidence type="ECO:0000313" key="1">
    <source>
        <dbReference type="EMBL" id="UXZ98187.1"/>
    </source>
</evidence>
<reference evidence="1" key="1">
    <citation type="submission" date="2021-08" db="EMBL/GenBank/DDBJ databases">
        <title>Complete genome sequence of Pseudomonas phytophila.</title>
        <authorList>
            <person name="Weir B.S."/>
            <person name="Templeton M.D."/>
            <person name="Arshed S."/>
            <person name="Andersen M.T."/>
            <person name="Jayaraman J."/>
        </authorList>
    </citation>
    <scope>NUCLEOTIDE SEQUENCE</scope>
    <source>
        <strain evidence="1">ICMP 23753</strain>
    </source>
</reference>
<dbReference type="EMBL" id="CP081201">
    <property type="protein sequence ID" value="UXZ98187.1"/>
    <property type="molecule type" value="Genomic_DNA"/>
</dbReference>
<evidence type="ECO:0000313" key="2">
    <source>
        <dbReference type="Proteomes" id="UP001063228"/>
    </source>
</evidence>
<gene>
    <name evidence="1" type="ORF">K3169_10125</name>
</gene>
<dbReference type="RefSeq" id="WP_263271317.1">
    <property type="nucleotide sequence ID" value="NZ_CP081201.1"/>
</dbReference>
<accession>A0ABY6FJS1</accession>
<proteinExistence type="predicted"/>
<keyword evidence="2" id="KW-1185">Reference proteome</keyword>
<sequence length="167" mass="17639">MKIDNGLNTLLTNGVQTQKVDNNLQGSKSSAFADVLASASVTKTATSANVATAAPQASDYRSVLVSSAKQDDAHAEKLLGDVTSGSYDQLINVSEWPTIRYSVSGELQTPESKAYFESTSASALIDRTELLNAERAKGTSAAEILDKVLAFNTSLPSRFKDMAGITS</sequence>
<name>A0ABY6FJS1_9PSED</name>
<dbReference type="Proteomes" id="UP001063228">
    <property type="component" value="Chromosome"/>
</dbReference>
<protein>
    <submittedName>
        <fullName evidence="1">Uncharacterized protein</fullName>
    </submittedName>
</protein>
<organism evidence="1 2">
    <name type="scientific">Pseudomonas phytophila</name>
    <dbReference type="NCBI Taxonomy" id="2867264"/>
    <lineage>
        <taxon>Bacteria</taxon>
        <taxon>Pseudomonadati</taxon>
        <taxon>Pseudomonadota</taxon>
        <taxon>Gammaproteobacteria</taxon>
        <taxon>Pseudomonadales</taxon>
        <taxon>Pseudomonadaceae</taxon>
        <taxon>Pseudomonas</taxon>
    </lineage>
</organism>